<evidence type="ECO:0000313" key="3">
    <source>
        <dbReference type="Proteomes" id="UP000252266"/>
    </source>
</evidence>
<keyword evidence="1" id="KW-1133">Transmembrane helix</keyword>
<evidence type="ECO:0000256" key="1">
    <source>
        <dbReference type="SAM" id="Phobius"/>
    </source>
</evidence>
<feature type="transmembrane region" description="Helical" evidence="1">
    <location>
        <begin position="132"/>
        <end position="163"/>
    </location>
</feature>
<reference evidence="2 3" key="1">
    <citation type="submission" date="2014-07" db="EMBL/GenBank/DDBJ databases">
        <title>Draft genome sequence of Thalassospira xiamenensis IB13.</title>
        <authorList>
            <person name="Lai Q."/>
            <person name="Shao Z."/>
        </authorList>
    </citation>
    <scope>NUCLEOTIDE SEQUENCE [LARGE SCALE GENOMIC DNA]</scope>
    <source>
        <strain evidence="2 3">IB13</strain>
    </source>
</reference>
<protein>
    <submittedName>
        <fullName evidence="2">Uncharacterized protein</fullName>
    </submittedName>
</protein>
<proteinExistence type="predicted"/>
<accession>A0A367WVR0</accession>
<evidence type="ECO:0000313" key="2">
    <source>
        <dbReference type="EMBL" id="RCK44532.1"/>
    </source>
</evidence>
<name>A0A367WVR0_9PROT</name>
<feature type="transmembrane region" description="Helical" evidence="1">
    <location>
        <begin position="25"/>
        <end position="44"/>
    </location>
</feature>
<dbReference type="EMBL" id="JPWJ01000017">
    <property type="protein sequence ID" value="RCK44532.1"/>
    <property type="molecule type" value="Genomic_DNA"/>
</dbReference>
<feature type="transmembrane region" description="Helical" evidence="1">
    <location>
        <begin position="95"/>
        <end position="120"/>
    </location>
</feature>
<dbReference type="Proteomes" id="UP000252266">
    <property type="component" value="Unassembled WGS sequence"/>
</dbReference>
<dbReference type="AlphaFoldDB" id="A0A367WVR0"/>
<keyword evidence="1" id="KW-0472">Membrane</keyword>
<gene>
    <name evidence="2" type="ORF">TH44_22430</name>
</gene>
<keyword evidence="1" id="KW-0812">Transmembrane</keyword>
<feature type="transmembrane region" description="Helical" evidence="1">
    <location>
        <begin position="56"/>
        <end position="75"/>
    </location>
</feature>
<comment type="caution">
    <text evidence="2">The sequence shown here is derived from an EMBL/GenBank/DDBJ whole genome shotgun (WGS) entry which is preliminary data.</text>
</comment>
<organism evidence="2 3">
    <name type="scientific">Thalassospira xiamenensis</name>
    <dbReference type="NCBI Taxonomy" id="220697"/>
    <lineage>
        <taxon>Bacteria</taxon>
        <taxon>Pseudomonadati</taxon>
        <taxon>Pseudomonadota</taxon>
        <taxon>Alphaproteobacteria</taxon>
        <taxon>Rhodospirillales</taxon>
        <taxon>Thalassospiraceae</taxon>
        <taxon>Thalassospira</taxon>
    </lineage>
</organism>
<sequence length="181" mass="19288">MFLPYLFCLIPVGFGAVCVFDRNLSLILVPVGYFIGASGLAFCFHPQNFCNLCLRGILSFLVLLGAVTASFFLLGPVLIEGLARISGFSGADEGMIIVSVASFFFGLWGLACIVAVNIVLVGRSMRAGAAAFVLWVIAAIMTAFWPLLAALLSGTAFSGLLVWHLRVFQSCSQADIPSRTP</sequence>